<sequence>MEAERRRPGGTMSAAFTLFPNLHMHAATPPSPWIQRWSHLLAPQASVLDVACGPGRHMRWFQARGHAVTGVDRDAQALAGLQGVGELLCADIENGPWPLPGRQFGAVVVTHYLWRPLWPALLDSVAPGGVLLYETFAQGNEAFGKPSRPDFLLAPGELLQACTGWHIVAYEHGQLGEPDRMVQRIAALRPDATGREPVAMLAHQKASGSAIA</sequence>
<name>A9BN22_DELAS</name>
<keyword evidence="3" id="KW-1185">Reference proteome</keyword>
<dbReference type="EMBL" id="CP000884">
    <property type="protein sequence ID" value="ABX37717.1"/>
    <property type="molecule type" value="Genomic_DNA"/>
</dbReference>
<dbReference type="Proteomes" id="UP000000784">
    <property type="component" value="Chromosome"/>
</dbReference>
<protein>
    <submittedName>
        <fullName evidence="2">Methyltransferase type 11</fullName>
    </submittedName>
</protein>
<reference evidence="2 3" key="1">
    <citation type="journal article" date="2004" name="Appl. Environ. Microbiol.">
        <title>Mineralization of individual congeners of linear alkylbenzenesulfonate by defined pairs of heterotrophic bacteria.</title>
        <authorList>
            <person name="Schleheck D."/>
            <person name="Knepper T.P."/>
            <person name="Fischer K."/>
            <person name="Cook A.M."/>
        </authorList>
    </citation>
    <scope>NUCLEOTIDE SEQUENCE [LARGE SCALE GENOMIC DNA]</scope>
    <source>
        <strain evidence="3">DSM 14801 / SPH-1</strain>
    </source>
</reference>
<evidence type="ECO:0000259" key="1">
    <source>
        <dbReference type="Pfam" id="PF13649"/>
    </source>
</evidence>
<dbReference type="GO" id="GO:0008168">
    <property type="term" value="F:methyltransferase activity"/>
    <property type="evidence" value="ECO:0007669"/>
    <property type="project" value="UniProtKB-KW"/>
</dbReference>
<reference evidence="3" key="2">
    <citation type="submission" date="2007-11" db="EMBL/GenBank/DDBJ databases">
        <title>Complete sequence of Delftia acidovorans DSM 14801 / SPH-1.</title>
        <authorList>
            <person name="Copeland A."/>
            <person name="Lucas S."/>
            <person name="Lapidus A."/>
            <person name="Barry K."/>
            <person name="Glavina del Rio T."/>
            <person name="Dalin E."/>
            <person name="Tice H."/>
            <person name="Pitluck S."/>
            <person name="Lowry S."/>
            <person name="Clum A."/>
            <person name="Schmutz J."/>
            <person name="Larimer F."/>
            <person name="Land M."/>
            <person name="Hauser L."/>
            <person name="Kyrpides N."/>
            <person name="Kim E."/>
            <person name="Schleheck D."/>
            <person name="Richardson P."/>
        </authorList>
    </citation>
    <scope>NUCLEOTIDE SEQUENCE [LARGE SCALE GENOMIC DNA]</scope>
    <source>
        <strain evidence="3">DSM 14801 / SPH-1</strain>
    </source>
</reference>
<dbReference type="STRING" id="398578.Daci_5088"/>
<dbReference type="SUPFAM" id="SSF53335">
    <property type="entry name" value="S-adenosyl-L-methionine-dependent methyltransferases"/>
    <property type="match status" value="1"/>
</dbReference>
<dbReference type="KEGG" id="dac:Daci_5088"/>
<evidence type="ECO:0000313" key="2">
    <source>
        <dbReference type="EMBL" id="ABX37717.1"/>
    </source>
</evidence>
<dbReference type="HOGENOM" id="CLU_056435_5_2_4"/>
<gene>
    <name evidence="2" type="ordered locus">Daci_5088</name>
</gene>
<dbReference type="AlphaFoldDB" id="A9BN22"/>
<keyword evidence="2" id="KW-0489">Methyltransferase</keyword>
<dbReference type="GO" id="GO:0032259">
    <property type="term" value="P:methylation"/>
    <property type="evidence" value="ECO:0007669"/>
    <property type="project" value="UniProtKB-KW"/>
</dbReference>
<dbReference type="InterPro" id="IPR041698">
    <property type="entry name" value="Methyltransf_25"/>
</dbReference>
<dbReference type="Gene3D" id="3.40.50.150">
    <property type="entry name" value="Vaccinia Virus protein VP39"/>
    <property type="match status" value="1"/>
</dbReference>
<proteinExistence type="predicted"/>
<keyword evidence="2" id="KW-0808">Transferase</keyword>
<dbReference type="Pfam" id="PF13649">
    <property type="entry name" value="Methyltransf_25"/>
    <property type="match status" value="1"/>
</dbReference>
<accession>A9BN22</accession>
<dbReference type="InterPro" id="IPR029063">
    <property type="entry name" value="SAM-dependent_MTases_sf"/>
</dbReference>
<evidence type="ECO:0000313" key="3">
    <source>
        <dbReference type="Proteomes" id="UP000000784"/>
    </source>
</evidence>
<feature type="domain" description="Methyltransferase" evidence="1">
    <location>
        <begin position="47"/>
        <end position="125"/>
    </location>
</feature>
<organism evidence="2 3">
    <name type="scientific">Delftia acidovorans (strain DSM 14801 / SPH-1)</name>
    <dbReference type="NCBI Taxonomy" id="398578"/>
    <lineage>
        <taxon>Bacteria</taxon>
        <taxon>Pseudomonadati</taxon>
        <taxon>Pseudomonadota</taxon>
        <taxon>Betaproteobacteria</taxon>
        <taxon>Burkholderiales</taxon>
        <taxon>Comamonadaceae</taxon>
        <taxon>Delftia</taxon>
    </lineage>
</organism>
<dbReference type="eggNOG" id="COG0500">
    <property type="taxonomic scope" value="Bacteria"/>
</dbReference>
<dbReference type="CDD" id="cd02440">
    <property type="entry name" value="AdoMet_MTases"/>
    <property type="match status" value="1"/>
</dbReference>